<comment type="catalytic activity">
    <reaction evidence="2">
        <text>2 GTP = 3',3'-c-di-GMP + 2 diphosphate</text>
        <dbReference type="Rhea" id="RHEA:24898"/>
        <dbReference type="ChEBI" id="CHEBI:33019"/>
        <dbReference type="ChEBI" id="CHEBI:37565"/>
        <dbReference type="ChEBI" id="CHEBI:58805"/>
        <dbReference type="EC" id="2.7.7.65"/>
    </reaction>
</comment>
<dbReference type="GO" id="GO:0005886">
    <property type="term" value="C:plasma membrane"/>
    <property type="evidence" value="ECO:0007669"/>
    <property type="project" value="TreeGrafter"/>
</dbReference>
<feature type="transmembrane region" description="Helical" evidence="3">
    <location>
        <begin position="114"/>
        <end position="132"/>
    </location>
</feature>
<dbReference type="EC" id="2.7.7.65" evidence="1"/>
<evidence type="ECO:0000313" key="6">
    <source>
        <dbReference type="Proteomes" id="UP000323824"/>
    </source>
</evidence>
<dbReference type="GO" id="GO:0043709">
    <property type="term" value="P:cell adhesion involved in single-species biofilm formation"/>
    <property type="evidence" value="ECO:0007669"/>
    <property type="project" value="TreeGrafter"/>
</dbReference>
<feature type="transmembrane region" description="Helical" evidence="3">
    <location>
        <begin position="37"/>
        <end position="58"/>
    </location>
</feature>
<accession>A0A5C1QAQ7</accession>
<sequence>MDRKEESYSIREQIFLMFMPFCTLISIISLLTNKNDIRSNVLFIIAIAYFTTLTYLSYKKVSIPIIHRLGIYVLIFLILPVLWLREVEYFPLNITYTILIFMLLNYLTVGKERITLNILGITLLESLLLIFHDKIQTTTPWIILFPLVFLFLALLLITIERAYEIEKLNTQEREDKLTKLTRIDHLTGLYNRNYMEQKLKSVHNIWKRGVQTYSLIMLDIDYFKDYNDYYGHIKGDNCLKIISSILQEQITRDTDYAFRYGGEEFLIILGFTDVYGAEFVANKIKAAIDVAKIEHNSSKISNYITISMGISTINETYNSFSDLLLMTDKALYQAKNSGRNRVIHYKEDSLVTT</sequence>
<evidence type="ECO:0000256" key="2">
    <source>
        <dbReference type="ARBA" id="ARBA00034247"/>
    </source>
</evidence>
<dbReference type="CDD" id="cd01949">
    <property type="entry name" value="GGDEF"/>
    <property type="match status" value="1"/>
</dbReference>
<dbReference type="InterPro" id="IPR050469">
    <property type="entry name" value="Diguanylate_Cyclase"/>
</dbReference>
<dbReference type="Gene3D" id="3.30.70.270">
    <property type="match status" value="1"/>
</dbReference>
<dbReference type="InterPro" id="IPR000160">
    <property type="entry name" value="GGDEF_dom"/>
</dbReference>
<dbReference type="InterPro" id="IPR029787">
    <property type="entry name" value="Nucleotide_cyclase"/>
</dbReference>
<feature type="transmembrane region" description="Helical" evidence="3">
    <location>
        <begin position="89"/>
        <end position="107"/>
    </location>
</feature>
<feature type="transmembrane region" description="Helical" evidence="3">
    <location>
        <begin position="138"/>
        <end position="159"/>
    </location>
</feature>
<keyword evidence="3" id="KW-0472">Membrane</keyword>
<gene>
    <name evidence="5" type="ORF">EW093_06860</name>
</gene>
<dbReference type="SMART" id="SM00267">
    <property type="entry name" value="GGDEF"/>
    <property type="match status" value="1"/>
</dbReference>
<proteinExistence type="predicted"/>
<evidence type="ECO:0000313" key="5">
    <source>
        <dbReference type="EMBL" id="QEN04428.1"/>
    </source>
</evidence>
<organism evidence="5 6">
    <name type="scientific">Thiospirochaeta perfilievii</name>
    <dbReference type="NCBI Taxonomy" id="252967"/>
    <lineage>
        <taxon>Bacteria</taxon>
        <taxon>Pseudomonadati</taxon>
        <taxon>Spirochaetota</taxon>
        <taxon>Spirochaetia</taxon>
        <taxon>Spirochaetales</taxon>
        <taxon>Spirochaetaceae</taxon>
        <taxon>Thiospirochaeta</taxon>
    </lineage>
</organism>
<evidence type="ECO:0000256" key="3">
    <source>
        <dbReference type="SAM" id="Phobius"/>
    </source>
</evidence>
<keyword evidence="6" id="KW-1185">Reference proteome</keyword>
<dbReference type="NCBIfam" id="TIGR00254">
    <property type="entry name" value="GGDEF"/>
    <property type="match status" value="1"/>
</dbReference>
<dbReference type="Pfam" id="PF00990">
    <property type="entry name" value="GGDEF"/>
    <property type="match status" value="1"/>
</dbReference>
<dbReference type="RefSeq" id="WP_149567675.1">
    <property type="nucleotide sequence ID" value="NZ_CP035807.1"/>
</dbReference>
<evidence type="ECO:0000256" key="1">
    <source>
        <dbReference type="ARBA" id="ARBA00012528"/>
    </source>
</evidence>
<feature type="domain" description="GGDEF" evidence="4">
    <location>
        <begin position="211"/>
        <end position="347"/>
    </location>
</feature>
<dbReference type="KEGG" id="sper:EW093_06860"/>
<dbReference type="Proteomes" id="UP000323824">
    <property type="component" value="Chromosome"/>
</dbReference>
<dbReference type="EMBL" id="CP035807">
    <property type="protein sequence ID" value="QEN04428.1"/>
    <property type="molecule type" value="Genomic_DNA"/>
</dbReference>
<dbReference type="InterPro" id="IPR043128">
    <property type="entry name" value="Rev_trsase/Diguanyl_cyclase"/>
</dbReference>
<dbReference type="PANTHER" id="PTHR45138">
    <property type="entry name" value="REGULATORY COMPONENTS OF SENSORY TRANSDUCTION SYSTEM"/>
    <property type="match status" value="1"/>
</dbReference>
<feature type="transmembrane region" description="Helical" evidence="3">
    <location>
        <begin position="12"/>
        <end position="31"/>
    </location>
</feature>
<dbReference type="PROSITE" id="PS50887">
    <property type="entry name" value="GGDEF"/>
    <property type="match status" value="1"/>
</dbReference>
<dbReference type="GO" id="GO:1902201">
    <property type="term" value="P:negative regulation of bacterial-type flagellum-dependent cell motility"/>
    <property type="evidence" value="ECO:0007669"/>
    <property type="project" value="TreeGrafter"/>
</dbReference>
<protein>
    <recommendedName>
        <fullName evidence="1">diguanylate cyclase</fullName>
        <ecNumber evidence="1">2.7.7.65</ecNumber>
    </recommendedName>
</protein>
<feature type="transmembrane region" description="Helical" evidence="3">
    <location>
        <begin position="65"/>
        <end position="83"/>
    </location>
</feature>
<reference evidence="5 6" key="2">
    <citation type="submission" date="2019-09" db="EMBL/GenBank/DDBJ databases">
        <title>Complete Genome Sequence and Methylome Analysis of free living Spirochaetas.</title>
        <authorList>
            <person name="Leshcheva N."/>
            <person name="Mikheeva N."/>
        </authorList>
    </citation>
    <scope>NUCLEOTIDE SEQUENCE [LARGE SCALE GENOMIC DNA]</scope>
    <source>
        <strain evidence="5 6">P</strain>
    </source>
</reference>
<dbReference type="AlphaFoldDB" id="A0A5C1QAQ7"/>
<reference evidence="5 6" key="1">
    <citation type="submission" date="2019-02" db="EMBL/GenBank/DDBJ databases">
        <authorList>
            <person name="Fomenkov A."/>
            <person name="Dubinina G."/>
            <person name="Grabovich M."/>
            <person name="Vincze T."/>
            <person name="Roberts R.J."/>
        </authorList>
    </citation>
    <scope>NUCLEOTIDE SEQUENCE [LARGE SCALE GENOMIC DNA]</scope>
    <source>
        <strain evidence="5 6">P</strain>
    </source>
</reference>
<dbReference type="PANTHER" id="PTHR45138:SF9">
    <property type="entry name" value="DIGUANYLATE CYCLASE DGCM-RELATED"/>
    <property type="match status" value="1"/>
</dbReference>
<dbReference type="SUPFAM" id="SSF55073">
    <property type="entry name" value="Nucleotide cyclase"/>
    <property type="match status" value="1"/>
</dbReference>
<dbReference type="FunFam" id="3.30.70.270:FF:000001">
    <property type="entry name" value="Diguanylate cyclase domain protein"/>
    <property type="match status" value="1"/>
</dbReference>
<dbReference type="OrthoDB" id="9779586at2"/>
<evidence type="ECO:0000259" key="4">
    <source>
        <dbReference type="PROSITE" id="PS50887"/>
    </source>
</evidence>
<keyword evidence="3" id="KW-1133">Transmembrane helix</keyword>
<dbReference type="GO" id="GO:0052621">
    <property type="term" value="F:diguanylate cyclase activity"/>
    <property type="evidence" value="ECO:0007669"/>
    <property type="project" value="UniProtKB-EC"/>
</dbReference>
<keyword evidence="3" id="KW-0812">Transmembrane</keyword>
<name>A0A5C1QAQ7_9SPIO</name>